<organism evidence="2">
    <name type="scientific">Oryza nivara</name>
    <name type="common">Indian wild rice</name>
    <name type="synonym">Oryza sativa f. spontanea</name>
    <dbReference type="NCBI Taxonomy" id="4536"/>
    <lineage>
        <taxon>Eukaryota</taxon>
        <taxon>Viridiplantae</taxon>
        <taxon>Streptophyta</taxon>
        <taxon>Embryophyta</taxon>
        <taxon>Tracheophyta</taxon>
        <taxon>Spermatophyta</taxon>
        <taxon>Magnoliopsida</taxon>
        <taxon>Liliopsida</taxon>
        <taxon>Poales</taxon>
        <taxon>Poaceae</taxon>
        <taxon>BOP clade</taxon>
        <taxon>Oryzoideae</taxon>
        <taxon>Oryzeae</taxon>
        <taxon>Oryzinae</taxon>
        <taxon>Oryza</taxon>
    </lineage>
</organism>
<dbReference type="Gramene" id="ONIVA08G10130.1">
    <property type="protein sequence ID" value="ONIVA08G10130.1"/>
    <property type="gene ID" value="ONIVA08G10130"/>
</dbReference>
<name>A0A0E0I9T7_ORYNI</name>
<accession>A0A0E0I9T7</accession>
<evidence type="ECO:0000256" key="1">
    <source>
        <dbReference type="SAM" id="MobiDB-lite"/>
    </source>
</evidence>
<sequence>MSPPPTESRTPRRRESARARERSEAGQAIRPIGLETLNPNFPFVQFSNPQPVPCARRGAVGRRAARAWVGGAAAGTGSAAQRREQGRGSHQPGTEGRQSSFKKWLLVFLLSSCDIAGYSLCFIM</sequence>
<reference evidence="2" key="2">
    <citation type="submission" date="2018-04" db="EMBL/GenBank/DDBJ databases">
        <title>OnivRS2 (Oryza nivara Reference Sequence Version 2).</title>
        <authorList>
            <person name="Zhang J."/>
            <person name="Kudrna D."/>
            <person name="Lee S."/>
            <person name="Talag J."/>
            <person name="Rajasekar S."/>
            <person name="Welchert J."/>
            <person name="Hsing Y.-I."/>
            <person name="Wing R.A."/>
        </authorList>
    </citation>
    <scope>NUCLEOTIDE SEQUENCE [LARGE SCALE GENOMIC DNA]</scope>
    <source>
        <strain evidence="2">SL10</strain>
    </source>
</reference>
<dbReference type="HOGENOM" id="CLU_2007632_0_0_1"/>
<keyword evidence="3" id="KW-1185">Reference proteome</keyword>
<evidence type="ECO:0000313" key="3">
    <source>
        <dbReference type="Proteomes" id="UP000006591"/>
    </source>
</evidence>
<feature type="region of interest" description="Disordered" evidence="1">
    <location>
        <begin position="71"/>
        <end position="99"/>
    </location>
</feature>
<evidence type="ECO:0000313" key="2">
    <source>
        <dbReference type="EnsemblPlants" id="ONIVA08G10130.1"/>
    </source>
</evidence>
<proteinExistence type="predicted"/>
<reference evidence="2" key="1">
    <citation type="submission" date="2015-04" db="UniProtKB">
        <authorList>
            <consortium name="EnsemblPlants"/>
        </authorList>
    </citation>
    <scope>IDENTIFICATION</scope>
    <source>
        <strain evidence="2">SL10</strain>
    </source>
</reference>
<feature type="region of interest" description="Disordered" evidence="1">
    <location>
        <begin position="1"/>
        <end position="31"/>
    </location>
</feature>
<dbReference type="OMA" id="YSLCFIM"/>
<dbReference type="AlphaFoldDB" id="A0A0E0I9T7"/>
<dbReference type="Proteomes" id="UP000006591">
    <property type="component" value="Chromosome 8"/>
</dbReference>
<dbReference type="EnsemblPlants" id="ONIVA08G10130.1">
    <property type="protein sequence ID" value="ONIVA08G10130.1"/>
    <property type="gene ID" value="ONIVA08G10130"/>
</dbReference>
<feature type="compositionally biased region" description="Basic and acidic residues" evidence="1">
    <location>
        <begin position="9"/>
        <end position="24"/>
    </location>
</feature>
<feature type="compositionally biased region" description="Low complexity" evidence="1">
    <location>
        <begin position="71"/>
        <end position="80"/>
    </location>
</feature>
<protein>
    <submittedName>
        <fullName evidence="2">Uncharacterized protein</fullName>
    </submittedName>
</protein>